<evidence type="ECO:0000313" key="1">
    <source>
        <dbReference type="EMBL" id="GCF09454.1"/>
    </source>
</evidence>
<name>A0A5A5TEW7_9CHLR</name>
<keyword evidence="2" id="KW-1185">Reference proteome</keyword>
<organism evidence="1 2">
    <name type="scientific">Dictyobacter arantiisoli</name>
    <dbReference type="NCBI Taxonomy" id="2014874"/>
    <lineage>
        <taxon>Bacteria</taxon>
        <taxon>Bacillati</taxon>
        <taxon>Chloroflexota</taxon>
        <taxon>Ktedonobacteria</taxon>
        <taxon>Ktedonobacterales</taxon>
        <taxon>Dictyobacteraceae</taxon>
        <taxon>Dictyobacter</taxon>
    </lineage>
</organism>
<dbReference type="RefSeq" id="WP_149402393.1">
    <property type="nucleotide sequence ID" value="NZ_BIXY01000043.1"/>
</dbReference>
<dbReference type="Proteomes" id="UP000322530">
    <property type="component" value="Unassembled WGS sequence"/>
</dbReference>
<dbReference type="OrthoDB" id="159974at2"/>
<comment type="caution">
    <text evidence="1">The sequence shown here is derived from an EMBL/GenBank/DDBJ whole genome shotgun (WGS) entry which is preliminary data.</text>
</comment>
<gene>
    <name evidence="1" type="ORF">KDI_30180</name>
</gene>
<accession>A0A5A5TEW7</accession>
<evidence type="ECO:0000313" key="2">
    <source>
        <dbReference type="Proteomes" id="UP000322530"/>
    </source>
</evidence>
<proteinExistence type="predicted"/>
<dbReference type="EMBL" id="BIXY01000043">
    <property type="protein sequence ID" value="GCF09454.1"/>
    <property type="molecule type" value="Genomic_DNA"/>
</dbReference>
<dbReference type="AlphaFoldDB" id="A0A5A5TEW7"/>
<sequence length="182" mass="20653">MDKENIDASLGLEFSLTLFEQYRKNGLLYAEVHHMPGIRGRCRAFLYLVEGKVIQCYIEDKQGIRHRTNKGILTRVDNERGPFEWTLVQNPSPPSLPSPHPETAIPLYSAQNTPIPKVVSPLNLEWLEGWSYQQKLLLSVVYDLIDGVTNIEGIKSKAPLPAEVTEEALRVLLTMKFIIILV</sequence>
<protein>
    <submittedName>
        <fullName evidence="1">Uncharacterized protein</fullName>
    </submittedName>
</protein>
<reference evidence="1 2" key="1">
    <citation type="submission" date="2019-01" db="EMBL/GenBank/DDBJ databases">
        <title>Draft genome sequence of Dictyobacter sp. Uno17.</title>
        <authorList>
            <person name="Wang C.M."/>
            <person name="Zheng Y."/>
            <person name="Sakai Y."/>
            <person name="Abe K."/>
            <person name="Yokota A."/>
            <person name="Yabe S."/>
        </authorList>
    </citation>
    <scope>NUCLEOTIDE SEQUENCE [LARGE SCALE GENOMIC DNA]</scope>
    <source>
        <strain evidence="1 2">Uno17</strain>
    </source>
</reference>